<feature type="compositionally biased region" description="Polar residues" evidence="2">
    <location>
        <begin position="47"/>
        <end position="63"/>
    </location>
</feature>
<reference evidence="6" key="1">
    <citation type="journal article" date="2015" name="BMC Genomics">
        <title>Genomic and transcriptomic analysis of the endophytic fungus Pestalotiopsis fici reveals its lifestyle and high potential for synthesis of natural products.</title>
        <authorList>
            <person name="Wang X."/>
            <person name="Zhang X."/>
            <person name="Liu L."/>
            <person name="Xiang M."/>
            <person name="Wang W."/>
            <person name="Sun X."/>
            <person name="Che Y."/>
            <person name="Guo L."/>
            <person name="Liu G."/>
            <person name="Guo L."/>
            <person name="Wang C."/>
            <person name="Yin W.B."/>
            <person name="Stadler M."/>
            <person name="Zhang X."/>
            <person name="Liu X."/>
        </authorList>
    </citation>
    <scope>NUCLEOTIDE SEQUENCE [LARGE SCALE GENOMIC DNA]</scope>
    <source>
        <strain evidence="6">W106-1 / CGMCC3.15140</strain>
    </source>
</reference>
<dbReference type="AlphaFoldDB" id="W3XGA0"/>
<feature type="region of interest" description="Disordered" evidence="2">
    <location>
        <begin position="1"/>
        <end position="73"/>
    </location>
</feature>
<accession>W3XGA0</accession>
<feature type="domain" description="Erythromycin biosynthesis protein CIII-like C-terminal" evidence="4">
    <location>
        <begin position="398"/>
        <end position="499"/>
    </location>
</feature>
<dbReference type="InterPro" id="IPR010610">
    <property type="entry name" value="EryCIII-like_C"/>
</dbReference>
<dbReference type="Gene3D" id="3.40.50.2000">
    <property type="entry name" value="Glycogen Phosphorylase B"/>
    <property type="match status" value="2"/>
</dbReference>
<protein>
    <submittedName>
        <fullName evidence="5">Uncharacterized protein</fullName>
    </submittedName>
</protein>
<dbReference type="OrthoDB" id="5835829at2759"/>
<dbReference type="GO" id="GO:0005975">
    <property type="term" value="P:carbohydrate metabolic process"/>
    <property type="evidence" value="ECO:0007669"/>
    <property type="project" value="InterPro"/>
</dbReference>
<organism evidence="5 6">
    <name type="scientific">Pestalotiopsis fici (strain W106-1 / CGMCC3.15140)</name>
    <dbReference type="NCBI Taxonomy" id="1229662"/>
    <lineage>
        <taxon>Eukaryota</taxon>
        <taxon>Fungi</taxon>
        <taxon>Dikarya</taxon>
        <taxon>Ascomycota</taxon>
        <taxon>Pezizomycotina</taxon>
        <taxon>Sordariomycetes</taxon>
        <taxon>Xylariomycetidae</taxon>
        <taxon>Amphisphaeriales</taxon>
        <taxon>Sporocadaceae</taxon>
        <taxon>Pestalotiopsis</taxon>
    </lineage>
</organism>
<evidence type="ECO:0000256" key="2">
    <source>
        <dbReference type="SAM" id="MobiDB-lite"/>
    </source>
</evidence>
<dbReference type="Pfam" id="PF03033">
    <property type="entry name" value="Glyco_transf_28"/>
    <property type="match status" value="1"/>
</dbReference>
<evidence type="ECO:0000313" key="6">
    <source>
        <dbReference type="Proteomes" id="UP000030651"/>
    </source>
</evidence>
<dbReference type="EMBL" id="KI912110">
    <property type="protein sequence ID" value="ETS85123.1"/>
    <property type="molecule type" value="Genomic_DNA"/>
</dbReference>
<dbReference type="KEGG" id="pfy:PFICI_03148"/>
<proteinExistence type="predicted"/>
<evidence type="ECO:0000256" key="1">
    <source>
        <dbReference type="ARBA" id="ARBA00022679"/>
    </source>
</evidence>
<dbReference type="PANTHER" id="PTHR48050:SF27">
    <property type="entry name" value="GLUCOSYLTRANSFERASE, PUTATIVE (AFU_ORTHOLOGUE AFUA_7G04880)-RELATED"/>
    <property type="match status" value="1"/>
</dbReference>
<feature type="region of interest" description="Disordered" evidence="2">
    <location>
        <begin position="604"/>
        <end position="627"/>
    </location>
</feature>
<dbReference type="eggNOG" id="KOG1192">
    <property type="taxonomic scope" value="Eukaryota"/>
</dbReference>
<evidence type="ECO:0000313" key="5">
    <source>
        <dbReference type="EMBL" id="ETS85123.1"/>
    </source>
</evidence>
<keyword evidence="1" id="KW-0808">Transferase</keyword>
<feature type="domain" description="Glycosyltransferase family 28 N-terminal" evidence="3">
    <location>
        <begin position="84"/>
        <end position="230"/>
    </location>
</feature>
<dbReference type="RefSeq" id="XP_007829920.1">
    <property type="nucleotide sequence ID" value="XM_007831729.1"/>
</dbReference>
<dbReference type="CDD" id="cd03784">
    <property type="entry name" value="GT1_Gtf-like"/>
    <property type="match status" value="1"/>
</dbReference>
<dbReference type="InterPro" id="IPR050426">
    <property type="entry name" value="Glycosyltransferase_28"/>
</dbReference>
<dbReference type="Pfam" id="PF06722">
    <property type="entry name" value="EryCIII-like_C"/>
    <property type="match status" value="1"/>
</dbReference>
<keyword evidence="6" id="KW-1185">Reference proteome</keyword>
<feature type="compositionally biased region" description="Low complexity" evidence="2">
    <location>
        <begin position="672"/>
        <end position="698"/>
    </location>
</feature>
<evidence type="ECO:0000259" key="4">
    <source>
        <dbReference type="Pfam" id="PF06722"/>
    </source>
</evidence>
<dbReference type="SUPFAM" id="SSF53756">
    <property type="entry name" value="UDP-Glycosyltransferase/glycogen phosphorylase"/>
    <property type="match status" value="1"/>
</dbReference>
<dbReference type="InterPro" id="IPR004276">
    <property type="entry name" value="GlycoTrans_28_N"/>
</dbReference>
<feature type="region of interest" description="Disordered" evidence="2">
    <location>
        <begin position="655"/>
        <end position="698"/>
    </location>
</feature>
<dbReference type="FunFam" id="3.40.50.2000:FF:000009">
    <property type="entry name" value="Sterol 3-beta-glucosyltransferase UGT80A2"/>
    <property type="match status" value="1"/>
</dbReference>
<evidence type="ECO:0000259" key="3">
    <source>
        <dbReference type="Pfam" id="PF03033"/>
    </source>
</evidence>
<gene>
    <name evidence="5" type="ORF">PFICI_03148</name>
</gene>
<dbReference type="OMA" id="TYPAQGI"/>
<dbReference type="InParanoid" id="W3XGA0"/>
<dbReference type="HOGENOM" id="CLU_000537_1_0_1"/>
<dbReference type="Proteomes" id="UP000030651">
    <property type="component" value="Unassembled WGS sequence"/>
</dbReference>
<dbReference type="InterPro" id="IPR002213">
    <property type="entry name" value="UDP_glucos_trans"/>
</dbReference>
<dbReference type="PANTHER" id="PTHR48050">
    <property type="entry name" value="STEROL 3-BETA-GLUCOSYLTRANSFERASE"/>
    <property type="match status" value="1"/>
</dbReference>
<dbReference type="GO" id="GO:0016906">
    <property type="term" value="F:sterol 3-beta-glucosyltransferase activity"/>
    <property type="evidence" value="ECO:0007669"/>
    <property type="project" value="UniProtKB-ARBA"/>
</dbReference>
<sequence>MNKGKAVEQTPQHNHDSDLEQLPENPESAGNTSKFAERIPAPPYTPIETNTEYCHSNSHTSSPAFPPNGHQRLTSEAFPNRLNIVIQVVGSRGDVQPFIALGLALQKHGHRVRIATHNVFQQFVTSSGLGFHPVGGDPAELMAYMVSSPRLVPDLATLRAGAIARKRHMYEEMLKGFWESCLAEDQETGVPFVADAIIANPPSFAHVHCAEALGIPCHLVFTMPWSSTGAFAQPLAGLTLDSKGKRKESKSSTSTNLVSYSVVNFLTWQGLGDIVNHWRVETLDLEAVPSTEGPHLVESLKVPFTYCWSPSLVAKPSDWGEHIDVCGFFFRDPPSYTPPDDLARFLSSGPRPIYIGFGSIVVGDAEGLMSMVLSAVKAAGVRAVISRGWSNLTADESDDLFFVGDCPHEWLFQQVAAVVHHGGAGTTACGLRYGCPTAIVPFFGDQPFWGTVVNAAGAGPPPLPYESLTSQRLAQAIEFCLLPTTREAASVLACKIAAEDGVQNAVDSFHRSLPKELLQCDFFPEETAVWSYGRGRKQVKMCRGVALVLRQHGVDLKDLRLHKTGNIDIENHRWDPFTAVSAASLSTVAGVADATVDMVRRPIQEYRRERSEPEVDGPSDATTKGTVAIPSGAAMLPLVDTDTILMSTEKSLAKKSSNRLEALPEQSLKSASKTSLETTSQSSLKSSNSHSKASAAASASAHSMGNAVARATRGVFVDIPLAATEGMRAVPQLWGEEVEKHEHIHDLRSGVSVAGRSFVGGITGAIKGVFMRTYEAKRKEGAIGAIKGLSQGSVGLVTKTSSAVTGLVTYPAQGISKSIRARIRGEARRRVTQARWRECEWLLESGEWNKDTSSVLHDFEGLKGRNI</sequence>
<name>W3XGA0_PESFW</name>
<dbReference type="GeneID" id="19268161"/>
<feature type="compositionally biased region" description="Basic and acidic residues" evidence="2">
    <location>
        <begin position="604"/>
        <end position="613"/>
    </location>
</feature>